<dbReference type="InterPro" id="IPR002052">
    <property type="entry name" value="DNA_methylase_N6_adenine_CS"/>
</dbReference>
<proteinExistence type="predicted"/>
<organism evidence="3 4">
    <name type="scientific">Kaistella chaponensis</name>
    <dbReference type="NCBI Taxonomy" id="713588"/>
    <lineage>
        <taxon>Bacteria</taxon>
        <taxon>Pseudomonadati</taxon>
        <taxon>Bacteroidota</taxon>
        <taxon>Flavobacteriia</taxon>
        <taxon>Flavobacteriales</taxon>
        <taxon>Weeksellaceae</taxon>
        <taxon>Chryseobacterium group</taxon>
        <taxon>Kaistella</taxon>
    </lineage>
</organism>
<name>A0A1N7J5S7_9FLAO</name>
<dbReference type="EMBL" id="FTOI01000001">
    <property type="protein sequence ID" value="SIS44659.1"/>
    <property type="molecule type" value="Genomic_DNA"/>
</dbReference>
<dbReference type="Gene3D" id="3.40.50.150">
    <property type="entry name" value="Vaccinia Virus protein VP39"/>
    <property type="match status" value="1"/>
</dbReference>
<dbReference type="GO" id="GO:0031167">
    <property type="term" value="P:rRNA methylation"/>
    <property type="evidence" value="ECO:0007669"/>
    <property type="project" value="InterPro"/>
</dbReference>
<dbReference type="SUPFAM" id="SSF53335">
    <property type="entry name" value="S-adenosyl-L-methionine-dependent methyltransferases"/>
    <property type="match status" value="1"/>
</dbReference>
<dbReference type="InterPro" id="IPR004398">
    <property type="entry name" value="RNA_MeTrfase_RsmD"/>
</dbReference>
<keyword evidence="4" id="KW-1185">Reference proteome</keyword>
<evidence type="ECO:0000256" key="2">
    <source>
        <dbReference type="ARBA" id="ARBA00022679"/>
    </source>
</evidence>
<keyword evidence="1 3" id="KW-0489">Methyltransferase</keyword>
<protein>
    <submittedName>
        <fullName evidence="3">16S rRNA (Guanine(966)-N(2))-methyltransferase RsmD</fullName>
    </submittedName>
</protein>
<dbReference type="GO" id="GO:0008168">
    <property type="term" value="F:methyltransferase activity"/>
    <property type="evidence" value="ECO:0007669"/>
    <property type="project" value="UniProtKB-KW"/>
</dbReference>
<dbReference type="Proteomes" id="UP000185839">
    <property type="component" value="Unassembled WGS sequence"/>
</dbReference>
<evidence type="ECO:0000313" key="3">
    <source>
        <dbReference type="EMBL" id="SIS44659.1"/>
    </source>
</evidence>
<sequence>MYRIISGQWKAKRISAPKNFDVRPTTDFAKEALFSIIENRYRLDFASISVLDLFAGIGSISLEFGSRACTDVTSVEMNPRHSAFIHTTAAELEMGSQINVQRADVFDYLKKNRKRKSYEIVVADPPFEMEIEKYNELISLVLNNNYVKENGVFILEHQSRTKLEHPNLTDTRKYGNVSFSFFKPNEMEVLELTDIPDETPVS</sequence>
<dbReference type="InterPro" id="IPR029063">
    <property type="entry name" value="SAM-dependent_MTases_sf"/>
</dbReference>
<dbReference type="STRING" id="713588.SAMN05421789_101142"/>
<dbReference type="PANTHER" id="PTHR43542:SF1">
    <property type="entry name" value="METHYLTRANSFERASE"/>
    <property type="match status" value="1"/>
</dbReference>
<reference evidence="4" key="1">
    <citation type="submission" date="2017-01" db="EMBL/GenBank/DDBJ databases">
        <authorList>
            <person name="Varghese N."/>
            <person name="Submissions S."/>
        </authorList>
    </citation>
    <scope>NUCLEOTIDE SEQUENCE [LARGE SCALE GENOMIC DNA]</scope>
    <source>
        <strain evidence="4">DSM 23145</strain>
    </source>
</reference>
<dbReference type="CDD" id="cd02440">
    <property type="entry name" value="AdoMet_MTases"/>
    <property type="match status" value="1"/>
</dbReference>
<accession>A0A1N7J5S7</accession>
<dbReference type="PANTHER" id="PTHR43542">
    <property type="entry name" value="METHYLTRANSFERASE"/>
    <property type="match status" value="1"/>
</dbReference>
<gene>
    <name evidence="3" type="ORF">SAMN05421789_101142</name>
</gene>
<dbReference type="Pfam" id="PF03602">
    <property type="entry name" value="Cons_hypoth95"/>
    <property type="match status" value="1"/>
</dbReference>
<dbReference type="OrthoDB" id="9803017at2"/>
<evidence type="ECO:0000313" key="4">
    <source>
        <dbReference type="Proteomes" id="UP000185839"/>
    </source>
</evidence>
<dbReference type="AlphaFoldDB" id="A0A1N7J5S7"/>
<keyword evidence="2 3" id="KW-0808">Transferase</keyword>
<dbReference type="RefSeq" id="WP_076384349.1">
    <property type="nucleotide sequence ID" value="NZ_FTOI01000001.1"/>
</dbReference>
<dbReference type="PROSITE" id="PS00092">
    <property type="entry name" value="N6_MTASE"/>
    <property type="match status" value="1"/>
</dbReference>
<dbReference type="PIRSF" id="PIRSF004553">
    <property type="entry name" value="CHP00095"/>
    <property type="match status" value="1"/>
</dbReference>
<evidence type="ECO:0000256" key="1">
    <source>
        <dbReference type="ARBA" id="ARBA00022603"/>
    </source>
</evidence>
<dbReference type="GO" id="GO:0003676">
    <property type="term" value="F:nucleic acid binding"/>
    <property type="evidence" value="ECO:0007669"/>
    <property type="project" value="InterPro"/>
</dbReference>